<gene>
    <name evidence="1" type="primary">GYS2_2</name>
    <name evidence="1" type="ORF">K3G42_006308</name>
</gene>
<dbReference type="Proteomes" id="UP000827872">
    <property type="component" value="Linkage Group LG06"/>
</dbReference>
<reference evidence="1" key="1">
    <citation type="submission" date="2021-08" db="EMBL/GenBank/DDBJ databases">
        <title>The first chromosome-level gecko genome reveals the dynamic sex chromosomes of Neotropical dwarf geckos (Sphaerodactylidae: Sphaerodactylus).</title>
        <authorList>
            <person name="Pinto B.J."/>
            <person name="Keating S.E."/>
            <person name="Gamble T."/>
        </authorList>
    </citation>
    <scope>NUCLEOTIDE SEQUENCE</scope>
    <source>
        <strain evidence="1">TG3544</strain>
    </source>
</reference>
<protein>
    <submittedName>
        <fullName evidence="1">Glycogen [starch] synthase, liver</fullName>
    </submittedName>
</protein>
<dbReference type="EMBL" id="CM037619">
    <property type="protein sequence ID" value="KAH8006502.1"/>
    <property type="molecule type" value="Genomic_DNA"/>
</dbReference>
<comment type="caution">
    <text evidence="1">The sequence shown here is derived from an EMBL/GenBank/DDBJ whole genome shotgun (WGS) entry which is preliminary data.</text>
</comment>
<sequence length="157" mass="18012">MEGVLCKLGRFQKFTKSQHYLRATSVHFGRWLIEGNPYVVLFDIGSAAWNLDRWKGEFWDASHIGIPYHDREANDALIFGSLTAWFLKELSDQLEDKPNIVAHFHEWQAGPGLILCRSRKLPVATIFTTHATLLGRYLCAASIDFYNHLEHSCSVDF</sequence>
<evidence type="ECO:0000313" key="2">
    <source>
        <dbReference type="Proteomes" id="UP000827872"/>
    </source>
</evidence>
<evidence type="ECO:0000313" key="1">
    <source>
        <dbReference type="EMBL" id="KAH8006502.1"/>
    </source>
</evidence>
<accession>A0ACB8FM90</accession>
<proteinExistence type="predicted"/>
<name>A0ACB8FM90_9SAUR</name>
<organism evidence="1 2">
    <name type="scientific">Sphaerodactylus townsendi</name>
    <dbReference type="NCBI Taxonomy" id="933632"/>
    <lineage>
        <taxon>Eukaryota</taxon>
        <taxon>Metazoa</taxon>
        <taxon>Chordata</taxon>
        <taxon>Craniata</taxon>
        <taxon>Vertebrata</taxon>
        <taxon>Euteleostomi</taxon>
        <taxon>Lepidosauria</taxon>
        <taxon>Squamata</taxon>
        <taxon>Bifurcata</taxon>
        <taxon>Gekkota</taxon>
        <taxon>Sphaerodactylidae</taxon>
        <taxon>Sphaerodactylus</taxon>
    </lineage>
</organism>
<keyword evidence="2" id="KW-1185">Reference proteome</keyword>